<keyword evidence="5 10" id="KW-0067">ATP-binding</keyword>
<evidence type="ECO:0000313" key="12">
    <source>
        <dbReference type="EMBL" id="ART64037.1"/>
    </source>
</evidence>
<dbReference type="Pfam" id="PF02518">
    <property type="entry name" value="HATPase_c"/>
    <property type="match status" value="1"/>
</dbReference>
<feature type="binding site" evidence="10">
    <location>
        <position position="332"/>
    </location>
    <ligand>
        <name>ATP</name>
        <dbReference type="ChEBI" id="CHEBI:30616"/>
    </ligand>
</feature>
<feature type="binding site" evidence="10">
    <location>
        <position position="4"/>
    </location>
    <ligand>
        <name>ATP</name>
        <dbReference type="ChEBI" id="CHEBI:30616"/>
    </ligand>
</feature>
<keyword evidence="4 10" id="KW-0547">Nucleotide-binding</keyword>
<feature type="domain" description="Toprim" evidence="11">
    <location>
        <begin position="410"/>
        <end position="523"/>
    </location>
</feature>
<dbReference type="SMART" id="SM00433">
    <property type="entry name" value="TOP2c"/>
    <property type="match status" value="1"/>
</dbReference>
<evidence type="ECO:0000256" key="4">
    <source>
        <dbReference type="ARBA" id="ARBA00022741"/>
    </source>
</evidence>
<dbReference type="InterPro" id="IPR013760">
    <property type="entry name" value="Topo_IIA-like_dom_sf"/>
</dbReference>
<dbReference type="FunFam" id="3.30.565.10:FF:000002">
    <property type="entry name" value="DNA gyrase subunit B"/>
    <property type="match status" value="1"/>
</dbReference>
<proteinExistence type="inferred from homology"/>
<dbReference type="RefSeq" id="WP_086901178.1">
    <property type="nucleotide sequence ID" value="NZ_CP021358.1"/>
</dbReference>
<dbReference type="KEGG" id="kma:B9H00_14025"/>
<dbReference type="GO" id="GO:0007059">
    <property type="term" value="P:chromosome segregation"/>
    <property type="evidence" value="ECO:0007669"/>
    <property type="project" value="UniProtKB-UniRule"/>
</dbReference>
<feature type="binding site" evidence="10">
    <location>
        <position position="68"/>
    </location>
    <ligand>
        <name>ATP</name>
        <dbReference type="ChEBI" id="CHEBI:30616"/>
    </ligand>
</feature>
<comment type="cofactor">
    <cofactor evidence="2">
        <name>Mg(2+)</name>
        <dbReference type="ChEBI" id="CHEBI:18420"/>
    </cofactor>
</comment>
<name>A0A240URA2_9GAMM</name>
<dbReference type="AlphaFoldDB" id="A0A240URA2"/>
<keyword evidence="6" id="KW-0460">Magnesium</keyword>
<dbReference type="CDD" id="cd00822">
    <property type="entry name" value="TopoII_Trans_DNA_gyrase"/>
    <property type="match status" value="1"/>
</dbReference>
<feature type="site" description="Interaction with DNA" evidence="10">
    <location>
        <position position="444"/>
    </location>
</feature>
<gene>
    <name evidence="10" type="primary">parE</name>
    <name evidence="12" type="ORF">B9H00_14025</name>
</gene>
<keyword evidence="13" id="KW-1185">Reference proteome</keyword>
<evidence type="ECO:0000256" key="2">
    <source>
        <dbReference type="ARBA" id="ARBA00001946"/>
    </source>
</evidence>
<dbReference type="GO" id="GO:0003677">
    <property type="term" value="F:DNA binding"/>
    <property type="evidence" value="ECO:0007669"/>
    <property type="project" value="UniProtKB-UniRule"/>
</dbReference>
<evidence type="ECO:0000313" key="13">
    <source>
        <dbReference type="Proteomes" id="UP000194457"/>
    </source>
</evidence>
<dbReference type="OrthoDB" id="9802808at2"/>
<evidence type="ECO:0000259" key="11">
    <source>
        <dbReference type="PROSITE" id="PS50880"/>
    </source>
</evidence>
<dbReference type="NCBIfam" id="TIGR01055">
    <property type="entry name" value="parE_Gneg"/>
    <property type="match status" value="1"/>
</dbReference>
<dbReference type="Gene3D" id="3.40.50.670">
    <property type="match status" value="1"/>
</dbReference>
<evidence type="ECO:0000256" key="6">
    <source>
        <dbReference type="ARBA" id="ARBA00022842"/>
    </source>
</evidence>
<feature type="binding site" evidence="10">
    <location>
        <begin position="109"/>
        <end position="115"/>
    </location>
    <ligand>
        <name>ATP</name>
        <dbReference type="ChEBI" id="CHEBI:30616"/>
    </ligand>
</feature>
<evidence type="ECO:0000256" key="7">
    <source>
        <dbReference type="ARBA" id="ARBA00023029"/>
    </source>
</evidence>
<keyword evidence="3" id="KW-0479">Metal-binding</keyword>
<dbReference type="GO" id="GO:0046872">
    <property type="term" value="F:metal ion binding"/>
    <property type="evidence" value="ECO:0007669"/>
    <property type="project" value="UniProtKB-KW"/>
</dbReference>
<comment type="similarity">
    <text evidence="10">Belongs to the type II topoisomerase family. ParE type 1 subfamily.</text>
</comment>
<feature type="binding site" evidence="10">
    <location>
        <position position="41"/>
    </location>
    <ligand>
        <name>ATP</name>
        <dbReference type="ChEBI" id="CHEBI:30616"/>
    </ligand>
</feature>
<keyword evidence="8 10" id="KW-0238">DNA-binding</keyword>
<dbReference type="SUPFAM" id="SSF54211">
    <property type="entry name" value="Ribosomal protein S5 domain 2-like"/>
    <property type="match status" value="1"/>
</dbReference>
<reference evidence="12 13" key="1">
    <citation type="submission" date="2017-05" db="EMBL/GenBank/DDBJ databases">
        <authorList>
            <person name="Song R."/>
            <person name="Chenine A.L."/>
            <person name="Ruprecht R.M."/>
        </authorList>
    </citation>
    <scope>NUCLEOTIDE SEQUENCE [LARGE SCALE GENOMIC DNA]</scope>
    <source>
        <strain evidence="12">SW32</strain>
    </source>
</reference>
<comment type="subunit">
    <text evidence="10">Heterotetramer composed of ParC and ParE.</text>
</comment>
<dbReference type="CDD" id="cd16928">
    <property type="entry name" value="HATPase_GyrB-like"/>
    <property type="match status" value="1"/>
</dbReference>
<dbReference type="InterPro" id="IPR013759">
    <property type="entry name" value="Topo_IIA_B_C"/>
</dbReference>
<dbReference type="SUPFAM" id="SSF56719">
    <property type="entry name" value="Type II DNA topoisomerase"/>
    <property type="match status" value="1"/>
</dbReference>
<evidence type="ECO:0000256" key="1">
    <source>
        <dbReference type="ARBA" id="ARBA00000185"/>
    </source>
</evidence>
<dbReference type="InterPro" id="IPR036890">
    <property type="entry name" value="HATPase_C_sf"/>
</dbReference>
<accession>A0A240URA2</accession>
<keyword evidence="9 10" id="KW-0413">Isomerase</keyword>
<dbReference type="InterPro" id="IPR013506">
    <property type="entry name" value="Topo_IIA_bsu_dom2"/>
</dbReference>
<dbReference type="Pfam" id="PF01751">
    <property type="entry name" value="Toprim"/>
    <property type="match status" value="1"/>
</dbReference>
<dbReference type="InterPro" id="IPR002288">
    <property type="entry name" value="DNA_gyrase_B_C"/>
</dbReference>
<dbReference type="GO" id="GO:0003918">
    <property type="term" value="F:DNA topoisomerase type II (double strand cut, ATP-hydrolyzing) activity"/>
    <property type="evidence" value="ECO:0007669"/>
    <property type="project" value="UniProtKB-UniRule"/>
</dbReference>
<dbReference type="HAMAP" id="MF_00938">
    <property type="entry name" value="ParE_type1"/>
    <property type="match status" value="1"/>
</dbReference>
<feature type="site" description="Interaction with DNA" evidence="10">
    <location>
        <position position="495"/>
    </location>
</feature>
<dbReference type="EMBL" id="CP021358">
    <property type="protein sequence ID" value="ART64037.1"/>
    <property type="molecule type" value="Genomic_DNA"/>
</dbReference>
<dbReference type="SUPFAM" id="SSF55874">
    <property type="entry name" value="ATPase domain of HSP90 chaperone/DNA topoisomerase II/histidine kinase"/>
    <property type="match status" value="1"/>
</dbReference>
<dbReference type="InterPro" id="IPR014721">
    <property type="entry name" value="Ribsml_uS5_D2-typ_fold_subgr"/>
</dbReference>
<dbReference type="PANTHER" id="PTHR45866">
    <property type="entry name" value="DNA GYRASE/TOPOISOMERASE SUBUNIT B"/>
    <property type="match status" value="1"/>
</dbReference>
<dbReference type="EC" id="5.6.2.2" evidence="10"/>
<dbReference type="PROSITE" id="PS50880">
    <property type="entry name" value="TOPRIM"/>
    <property type="match status" value="1"/>
</dbReference>
<dbReference type="Pfam" id="PF00204">
    <property type="entry name" value="DNA_gyraseB"/>
    <property type="match status" value="1"/>
</dbReference>
<dbReference type="PRINTS" id="PR01098">
    <property type="entry name" value="TOPISMRASE4B"/>
</dbReference>
<dbReference type="GO" id="GO:0005694">
    <property type="term" value="C:chromosome"/>
    <property type="evidence" value="ECO:0007669"/>
    <property type="project" value="InterPro"/>
</dbReference>
<dbReference type="GO" id="GO:0005524">
    <property type="term" value="F:ATP binding"/>
    <property type="evidence" value="ECO:0007669"/>
    <property type="project" value="UniProtKB-UniRule"/>
</dbReference>
<dbReference type="InterPro" id="IPR005737">
    <property type="entry name" value="TopoIV_B_Gneg"/>
</dbReference>
<comment type="catalytic activity">
    <reaction evidence="1 10">
        <text>ATP-dependent breakage, passage and rejoining of double-stranded DNA.</text>
        <dbReference type="EC" id="5.6.2.2"/>
    </reaction>
</comment>
<dbReference type="PROSITE" id="PS00177">
    <property type="entry name" value="TOPOISOMERASE_II"/>
    <property type="match status" value="1"/>
</dbReference>
<dbReference type="Proteomes" id="UP000194457">
    <property type="component" value="Chromosome"/>
</dbReference>
<dbReference type="InterPro" id="IPR020568">
    <property type="entry name" value="Ribosomal_Su5_D2-typ_SF"/>
</dbReference>
<dbReference type="InterPro" id="IPR018522">
    <property type="entry name" value="TopoIIA_CS"/>
</dbReference>
<dbReference type="Pfam" id="PF00986">
    <property type="entry name" value="DNA_gyraseB_C"/>
    <property type="match status" value="1"/>
</dbReference>
<evidence type="ECO:0000256" key="8">
    <source>
        <dbReference type="ARBA" id="ARBA00023125"/>
    </source>
</evidence>
<dbReference type="InterPro" id="IPR001241">
    <property type="entry name" value="Topo_IIA"/>
</dbReference>
<dbReference type="SMART" id="SM00387">
    <property type="entry name" value="HATPase_c"/>
    <property type="match status" value="1"/>
</dbReference>
<dbReference type="PANTHER" id="PTHR45866:SF4">
    <property type="entry name" value="DNA TOPOISOMERASE 4 SUBUNIT B"/>
    <property type="match status" value="1"/>
</dbReference>
<dbReference type="Gene3D" id="3.30.565.10">
    <property type="entry name" value="Histidine kinase-like ATPase, C-terminal domain"/>
    <property type="match status" value="1"/>
</dbReference>
<comment type="function">
    <text evidence="10">Topoisomerase IV is essential for chromosome segregation. It relaxes supercoiled DNA. Performs the decatenation events required during the replication of a circular DNA molecule.</text>
</comment>
<dbReference type="InterPro" id="IPR006171">
    <property type="entry name" value="TOPRIM_dom"/>
</dbReference>
<dbReference type="FunFam" id="3.40.50.670:FF:000003">
    <property type="entry name" value="DNA topoisomerase 4 subunit B"/>
    <property type="match status" value="1"/>
</dbReference>
<feature type="site" description="Interaction with DNA" evidence="10">
    <location>
        <position position="611"/>
    </location>
</feature>
<dbReference type="InterPro" id="IPR003594">
    <property type="entry name" value="HATPase_dom"/>
</dbReference>
<evidence type="ECO:0000256" key="5">
    <source>
        <dbReference type="ARBA" id="ARBA00022840"/>
    </source>
</evidence>
<protein>
    <recommendedName>
        <fullName evidence="10">DNA topoisomerase 4 subunit B</fullName>
        <ecNumber evidence="10">5.6.2.2</ecNumber>
    </recommendedName>
    <alternativeName>
        <fullName evidence="10">Topoisomerase IV subunit B</fullName>
    </alternativeName>
</protein>
<dbReference type="GO" id="GO:0006265">
    <property type="term" value="P:DNA topological change"/>
    <property type="evidence" value="ECO:0007669"/>
    <property type="project" value="UniProtKB-UniRule"/>
</dbReference>
<evidence type="ECO:0000256" key="9">
    <source>
        <dbReference type="ARBA" id="ARBA00023235"/>
    </source>
</evidence>
<dbReference type="Gene3D" id="3.30.230.10">
    <property type="match status" value="1"/>
</dbReference>
<evidence type="ECO:0000256" key="10">
    <source>
        <dbReference type="HAMAP-Rule" id="MF_00938"/>
    </source>
</evidence>
<dbReference type="PRINTS" id="PR00418">
    <property type="entry name" value="TPI2FAMILY"/>
</dbReference>
<organism evidence="12 13">
    <name type="scientific">Kushneria marisflavi</name>
    <dbReference type="NCBI Taxonomy" id="157779"/>
    <lineage>
        <taxon>Bacteria</taxon>
        <taxon>Pseudomonadati</taxon>
        <taxon>Pseudomonadota</taxon>
        <taxon>Gammaproteobacteria</taxon>
        <taxon>Oceanospirillales</taxon>
        <taxon>Halomonadaceae</taxon>
        <taxon>Kushneria</taxon>
    </lineage>
</organism>
<keyword evidence="7 10" id="KW-0799">Topoisomerase</keyword>
<evidence type="ECO:0000256" key="3">
    <source>
        <dbReference type="ARBA" id="ARBA00022723"/>
    </source>
</evidence>
<sequence length="626" mass="68774">MTQYSASSIEVLSGLEPVRKRPGMYTDTTRPNHLVQEVVDNSVDEALAGHARKISVHLREDGAIEVVDDGRGMPIDIHPEHGVSGIELILTRLHAGGKFSQSSYRFSGGLHGVGVSVVNALSERLEVEVCKGGKRYRTAFAFGEKIEELAVIGDCPKKASGTTVRFWPEAAYFDSPNVSVARLSHLLRAKAVLCPGLEVRLVESNGNVSTWHYEDGLRDYLAQSTDGFEPLPASPFVGAFEDDEHSVDWAIQWLPEGGEALVESYVNLIPTTLGGTHVNGFRTGLLDALREFCDYRSLLPRNVKLSGDDLWERVAFVLSIKMFEPQFAGQTKERLSSRAVAGFVSAVVKDAFSLWLNEHTAQAEQLAELVISAAQRRQRSSKKVARKKVTQGPALPGKLADCSSQDPTVGELFLVEGDSAGGSAKQARNRETQAILPLKGKIMNTWEVDSQEVLGSQEIHDIAVALGMDPGSDNLERLRYHKICILADADSDGLHIATLLCALFVRHFPSLVDAGHVFVAMPPLYRIDLGKEVHYALDESEKAAVLKKLASRRGTPNVQRFKGLGEMSPVQLRETTMAPDTRRLVQLTREAGDDTLELMDMLLAKKRAGDRRGWLERYGNMAEVDV</sequence>